<dbReference type="PROSITE" id="PS51257">
    <property type="entry name" value="PROKAR_LIPOPROTEIN"/>
    <property type="match status" value="1"/>
</dbReference>
<comment type="caution">
    <text evidence="3">The sequence shown here is derived from an EMBL/GenBank/DDBJ whole genome shotgun (WGS) entry which is preliminary data.</text>
</comment>
<feature type="chain" id="PRO_5045636860" evidence="1">
    <location>
        <begin position="20"/>
        <end position="202"/>
    </location>
</feature>
<dbReference type="Pfam" id="PF03886">
    <property type="entry name" value="ABC_trans_aux"/>
    <property type="match status" value="1"/>
</dbReference>
<dbReference type="Gene3D" id="3.40.50.10610">
    <property type="entry name" value="ABC-type transport auxiliary lipoprotein component"/>
    <property type="match status" value="1"/>
</dbReference>
<evidence type="ECO:0000259" key="2">
    <source>
        <dbReference type="Pfam" id="PF03886"/>
    </source>
</evidence>
<dbReference type="RefSeq" id="WP_186902601.1">
    <property type="nucleotide sequence ID" value="NZ_JACOGD010000002.1"/>
</dbReference>
<feature type="domain" description="ABC-type transport auxiliary lipoprotein component" evidence="2">
    <location>
        <begin position="33"/>
        <end position="193"/>
    </location>
</feature>
<sequence length="202" mass="22296">MKTSKHWLCICLLSLPVMATLSGCASTATERFYSLDYERQTKPASEASALAYEILIESVKIPDAINRPQFVVQHESGELSMLEHQRWLAPLEEQIALALAGNLRTSLASAWVTTEPAEQASLPRLRLRIEVQRLLLKPGKSAELDISWVVLDKDRKALRRQHQLITVPVASPQYAALAASVSDAIRQLSTAIAVDIKALQAS</sequence>
<gene>
    <name evidence="3" type="ORF">H8K43_03535</name>
</gene>
<feature type="signal peptide" evidence="1">
    <location>
        <begin position="1"/>
        <end position="19"/>
    </location>
</feature>
<reference evidence="3 4" key="1">
    <citation type="submission" date="2020-08" db="EMBL/GenBank/DDBJ databases">
        <title>Novel species isolated from subtropical streams in China.</title>
        <authorList>
            <person name="Lu H."/>
        </authorList>
    </citation>
    <scope>NUCLEOTIDE SEQUENCE [LARGE SCALE GENOMIC DNA]</scope>
    <source>
        <strain evidence="3 4">CY22W</strain>
    </source>
</reference>
<dbReference type="Proteomes" id="UP000654304">
    <property type="component" value="Unassembled WGS sequence"/>
</dbReference>
<evidence type="ECO:0000256" key="1">
    <source>
        <dbReference type="SAM" id="SignalP"/>
    </source>
</evidence>
<protein>
    <submittedName>
        <fullName evidence="3">Membrane integrity-associated transporter subunit PqiC</fullName>
    </submittedName>
</protein>
<proteinExistence type="predicted"/>
<dbReference type="SUPFAM" id="SSF159594">
    <property type="entry name" value="XCC0632-like"/>
    <property type="match status" value="1"/>
</dbReference>
<keyword evidence="1" id="KW-0732">Signal</keyword>
<keyword evidence="4" id="KW-1185">Reference proteome</keyword>
<evidence type="ECO:0000313" key="3">
    <source>
        <dbReference type="EMBL" id="MBC3930734.1"/>
    </source>
</evidence>
<name>A0ABR7A1E7_9BURK</name>
<organism evidence="3 4">
    <name type="scientific">Undibacterium curvum</name>
    <dbReference type="NCBI Taxonomy" id="2762294"/>
    <lineage>
        <taxon>Bacteria</taxon>
        <taxon>Pseudomonadati</taxon>
        <taxon>Pseudomonadota</taxon>
        <taxon>Betaproteobacteria</taxon>
        <taxon>Burkholderiales</taxon>
        <taxon>Oxalobacteraceae</taxon>
        <taxon>Undibacterium</taxon>
    </lineage>
</organism>
<dbReference type="InterPro" id="IPR005586">
    <property type="entry name" value="ABC_trans_aux"/>
</dbReference>
<evidence type="ECO:0000313" key="4">
    <source>
        <dbReference type="Proteomes" id="UP000654304"/>
    </source>
</evidence>
<accession>A0ABR7A1E7</accession>
<dbReference type="EMBL" id="JACOGD010000002">
    <property type="protein sequence ID" value="MBC3930734.1"/>
    <property type="molecule type" value="Genomic_DNA"/>
</dbReference>